<dbReference type="AlphaFoldDB" id="A0A1I0B6N4"/>
<dbReference type="Proteomes" id="UP000243338">
    <property type="component" value="Unassembled WGS sequence"/>
</dbReference>
<keyword evidence="2" id="KW-1185">Reference proteome</keyword>
<protein>
    <submittedName>
        <fullName evidence="1">Uncharacterized protein</fullName>
    </submittedName>
</protein>
<sequence length="87" mass="10154">MGTVNKELEVARNSLFDLTMGYQFLNIRPSKARAIRVIDNIPTEIDDRLVLQEMKMECRPRSKDQKHESLPEGIGDTDKFLQQYQEI</sequence>
<dbReference type="EMBL" id="FOHQ01000006">
    <property type="protein sequence ID" value="SET02446.1"/>
    <property type="molecule type" value="Genomic_DNA"/>
</dbReference>
<gene>
    <name evidence="1" type="ORF">SAMN04488587_2008</name>
</gene>
<dbReference type="STRING" id="1353158.SAMN04488587_2008"/>
<name>A0A1I0B6N4_9EURY</name>
<accession>A0A1I0B6N4</accession>
<organism evidence="1 2">
    <name type="scientific">Methanococcoides vulcani</name>
    <dbReference type="NCBI Taxonomy" id="1353158"/>
    <lineage>
        <taxon>Archaea</taxon>
        <taxon>Methanobacteriati</taxon>
        <taxon>Methanobacteriota</taxon>
        <taxon>Stenosarchaea group</taxon>
        <taxon>Methanomicrobia</taxon>
        <taxon>Methanosarcinales</taxon>
        <taxon>Methanosarcinaceae</taxon>
        <taxon>Methanococcoides</taxon>
    </lineage>
</organism>
<evidence type="ECO:0000313" key="1">
    <source>
        <dbReference type="EMBL" id="SET02446.1"/>
    </source>
</evidence>
<dbReference type="RefSeq" id="WP_091690457.1">
    <property type="nucleotide sequence ID" value="NZ_CAAGSJ010000007.1"/>
</dbReference>
<reference evidence="2" key="1">
    <citation type="submission" date="2016-10" db="EMBL/GenBank/DDBJ databases">
        <authorList>
            <person name="Varghese N."/>
            <person name="Submissions S."/>
        </authorList>
    </citation>
    <scope>NUCLEOTIDE SEQUENCE [LARGE SCALE GENOMIC DNA]</scope>
    <source>
        <strain evidence="2">SLH 33</strain>
    </source>
</reference>
<dbReference type="OrthoDB" id="45637at2157"/>
<proteinExistence type="predicted"/>
<evidence type="ECO:0000313" key="2">
    <source>
        <dbReference type="Proteomes" id="UP000243338"/>
    </source>
</evidence>